<dbReference type="EMBL" id="JAGIOH010000001">
    <property type="protein sequence ID" value="MBP2404263.1"/>
    <property type="molecule type" value="Genomic_DNA"/>
</dbReference>
<dbReference type="RefSeq" id="WP_165451551.1">
    <property type="nucleotide sequence ID" value="NZ_JAGIOH010000001.1"/>
</dbReference>
<gene>
    <name evidence="2" type="ORF">JO379_003732</name>
</gene>
<evidence type="ECO:0000256" key="1">
    <source>
        <dbReference type="SAM" id="MobiDB-lite"/>
    </source>
</evidence>
<sequence>MTITDVVRTPFSPPRQAAGDTPLTRSPEPRLVVPVGEVQWIPVSIRRRPLTLTPPVAW</sequence>
<dbReference type="GeneID" id="91570607"/>
<reference evidence="2 3" key="1">
    <citation type="submission" date="2021-03" db="EMBL/GenBank/DDBJ databases">
        <title>Sequencing the genomes of 1000 actinobacteria strains.</title>
        <authorList>
            <person name="Klenk H.-P."/>
        </authorList>
    </citation>
    <scope>NUCLEOTIDE SEQUENCE [LARGE SCALE GENOMIC DNA]</scope>
    <source>
        <strain evidence="2 3">DSM 41480</strain>
    </source>
</reference>
<comment type="caution">
    <text evidence="2">The sequence shown here is derived from an EMBL/GenBank/DDBJ whole genome shotgun (WGS) entry which is preliminary data.</text>
</comment>
<evidence type="ECO:0000313" key="3">
    <source>
        <dbReference type="Proteomes" id="UP001519291"/>
    </source>
</evidence>
<protein>
    <submittedName>
        <fullName evidence="2">Uncharacterized protein</fullName>
    </submittedName>
</protein>
<name>A0ABS4Y8Q5_9ACTN</name>
<keyword evidence="3" id="KW-1185">Reference proteome</keyword>
<evidence type="ECO:0000313" key="2">
    <source>
        <dbReference type="EMBL" id="MBP2404263.1"/>
    </source>
</evidence>
<feature type="region of interest" description="Disordered" evidence="1">
    <location>
        <begin position="1"/>
        <end position="28"/>
    </location>
</feature>
<organism evidence="2 3">
    <name type="scientific">Streptomyces syringium</name>
    <dbReference type="NCBI Taxonomy" id="76729"/>
    <lineage>
        <taxon>Bacteria</taxon>
        <taxon>Bacillati</taxon>
        <taxon>Actinomycetota</taxon>
        <taxon>Actinomycetes</taxon>
        <taxon>Kitasatosporales</taxon>
        <taxon>Streptomycetaceae</taxon>
        <taxon>Streptomyces</taxon>
    </lineage>
</organism>
<accession>A0ABS4Y8Q5</accession>
<proteinExistence type="predicted"/>
<dbReference type="Proteomes" id="UP001519291">
    <property type="component" value="Unassembled WGS sequence"/>
</dbReference>